<sequence>MAARRAERRRGAGRNAGTDRAGAAAVTRRHVHFDCEGDTLVGTLDEAQNTSGLLIVSGGNEIRAGAFAGQAELAQKTAAEGFPVFRFDRRGIGDSEGQSRDLRERAVDISAAEKAFMRECPWIRSMVVYGNCDAASALMLMRDRRHHVLVLANPWPYESDQAPEMPSPKAIRERYADRLSRPSGWRRLLRGDVDFGRLAKGLRSALGQDRKPRTFVSEMAESLDECALPHVILLSGNDRTATAFAEEWDDRPGTVKTCDGAGHSFAEPHARAWLREQLLEMLRR</sequence>
<dbReference type="Pfam" id="PF12697">
    <property type="entry name" value="Abhydrolase_6"/>
    <property type="match status" value="1"/>
</dbReference>
<proteinExistence type="predicted"/>
<accession>A0A419RWM6</accession>
<reference evidence="3 4" key="1">
    <citation type="journal article" date="2017" name="Int. J. Syst. Evol. Microbiol.">
        <title>Erythrobacter aquimixticola sp. nov., isolated from the junction between the ocean and a freshwater spring.</title>
        <authorList>
            <person name="Park S."/>
            <person name="Jung Y.T."/>
            <person name="Choi S.J."/>
            <person name="Yoon J.H."/>
        </authorList>
    </citation>
    <scope>NUCLEOTIDE SEQUENCE [LARGE SCALE GENOMIC DNA]</scope>
    <source>
        <strain evidence="3 4">JSSK-14</strain>
    </source>
</reference>
<dbReference type="InterPro" id="IPR029058">
    <property type="entry name" value="AB_hydrolase_fold"/>
</dbReference>
<evidence type="ECO:0000313" key="3">
    <source>
        <dbReference type="EMBL" id="RJY10173.1"/>
    </source>
</evidence>
<evidence type="ECO:0000259" key="2">
    <source>
        <dbReference type="Pfam" id="PF12697"/>
    </source>
</evidence>
<feature type="compositionally biased region" description="Basic residues" evidence="1">
    <location>
        <begin position="1"/>
        <end position="12"/>
    </location>
</feature>
<dbReference type="Proteomes" id="UP000285232">
    <property type="component" value="Unassembled WGS sequence"/>
</dbReference>
<dbReference type="Gene3D" id="3.40.50.1820">
    <property type="entry name" value="alpha/beta hydrolase"/>
    <property type="match status" value="1"/>
</dbReference>
<dbReference type="AlphaFoldDB" id="A0A419RWM6"/>
<name>A0A419RWM6_9SPHN</name>
<dbReference type="SUPFAM" id="SSF53474">
    <property type="entry name" value="alpha/beta-Hydrolases"/>
    <property type="match status" value="1"/>
</dbReference>
<dbReference type="NCBIfam" id="TIGR03100">
    <property type="entry name" value="hydr1_PEP"/>
    <property type="match status" value="1"/>
</dbReference>
<dbReference type="InterPro" id="IPR017531">
    <property type="entry name" value="Hydrolase-1_PEP"/>
</dbReference>
<keyword evidence="3" id="KW-0378">Hydrolase</keyword>
<feature type="compositionally biased region" description="Low complexity" evidence="1">
    <location>
        <begin position="13"/>
        <end position="23"/>
    </location>
</feature>
<dbReference type="InterPro" id="IPR000073">
    <property type="entry name" value="AB_hydrolase_1"/>
</dbReference>
<feature type="region of interest" description="Disordered" evidence="1">
    <location>
        <begin position="1"/>
        <end position="23"/>
    </location>
</feature>
<evidence type="ECO:0000256" key="1">
    <source>
        <dbReference type="SAM" id="MobiDB-lite"/>
    </source>
</evidence>
<keyword evidence="4" id="KW-1185">Reference proteome</keyword>
<protein>
    <submittedName>
        <fullName evidence="3">Hydrolase 1, exosortase A system-associated</fullName>
    </submittedName>
</protein>
<organism evidence="3 4">
    <name type="scientific">Aurantiacibacter aquimixticola</name>
    <dbReference type="NCBI Taxonomy" id="1958945"/>
    <lineage>
        <taxon>Bacteria</taxon>
        <taxon>Pseudomonadati</taxon>
        <taxon>Pseudomonadota</taxon>
        <taxon>Alphaproteobacteria</taxon>
        <taxon>Sphingomonadales</taxon>
        <taxon>Erythrobacteraceae</taxon>
        <taxon>Aurantiacibacter</taxon>
    </lineage>
</organism>
<feature type="domain" description="AB hydrolase-1" evidence="2">
    <location>
        <begin position="64"/>
        <end position="271"/>
    </location>
</feature>
<gene>
    <name evidence="3" type="ORF">D6201_03870</name>
</gene>
<dbReference type="GO" id="GO:0016787">
    <property type="term" value="F:hydrolase activity"/>
    <property type="evidence" value="ECO:0007669"/>
    <property type="project" value="UniProtKB-KW"/>
</dbReference>
<comment type="caution">
    <text evidence="3">The sequence shown here is derived from an EMBL/GenBank/DDBJ whole genome shotgun (WGS) entry which is preliminary data.</text>
</comment>
<evidence type="ECO:0000313" key="4">
    <source>
        <dbReference type="Proteomes" id="UP000285232"/>
    </source>
</evidence>
<dbReference type="EMBL" id="RAHX01000001">
    <property type="protein sequence ID" value="RJY10173.1"/>
    <property type="molecule type" value="Genomic_DNA"/>
</dbReference>